<dbReference type="InterPro" id="IPR036400">
    <property type="entry name" value="Cyt_B5-like_heme/steroid_sf"/>
</dbReference>
<dbReference type="Proteomes" id="UP000001822">
    <property type="component" value="Chromosome"/>
</dbReference>
<dbReference type="SUPFAM" id="SSF55856">
    <property type="entry name" value="Cytochrome b5-like heme/steroid binding domain"/>
    <property type="match status" value="1"/>
</dbReference>
<protein>
    <recommendedName>
        <fullName evidence="1">Cytochrome b5 heme-binding domain-containing protein</fullName>
    </recommendedName>
</protein>
<name>A0A6N4SV79_CYTH3</name>
<evidence type="ECO:0000259" key="1">
    <source>
        <dbReference type="SMART" id="SM01117"/>
    </source>
</evidence>
<accession>A0A6N4SV79</accession>
<dbReference type="EMBL" id="CP000383">
    <property type="protein sequence ID" value="ABG60304.1"/>
    <property type="molecule type" value="Genomic_DNA"/>
</dbReference>
<organism evidence="2 3">
    <name type="scientific">Cytophaga hutchinsonii (strain ATCC 33406 / DSM 1761 / CIP 103989 / NBRC 15051 / NCIMB 9469 / D465)</name>
    <dbReference type="NCBI Taxonomy" id="269798"/>
    <lineage>
        <taxon>Bacteria</taxon>
        <taxon>Pseudomonadati</taxon>
        <taxon>Bacteroidota</taxon>
        <taxon>Cytophagia</taxon>
        <taxon>Cytophagales</taxon>
        <taxon>Cytophagaceae</taxon>
        <taxon>Cytophaga</taxon>
    </lineage>
</organism>
<evidence type="ECO:0000313" key="3">
    <source>
        <dbReference type="Proteomes" id="UP000001822"/>
    </source>
</evidence>
<dbReference type="InterPro" id="IPR001199">
    <property type="entry name" value="Cyt_B5-like_heme/steroid-bd"/>
</dbReference>
<dbReference type="SMART" id="SM01117">
    <property type="entry name" value="Cyt-b5"/>
    <property type="match status" value="1"/>
</dbReference>
<keyword evidence="3" id="KW-1185">Reference proteome</keyword>
<dbReference type="KEGG" id="chu:CHU_3063"/>
<dbReference type="Pfam" id="PF00173">
    <property type="entry name" value="Cyt-b5"/>
    <property type="match status" value="1"/>
</dbReference>
<dbReference type="AlphaFoldDB" id="A0A6N4SV79"/>
<reference evidence="2 3" key="1">
    <citation type="journal article" date="2007" name="Appl. Environ. Microbiol.">
        <title>Genome sequence of the cellulolytic gliding bacterium Cytophaga hutchinsonii.</title>
        <authorList>
            <person name="Xie G."/>
            <person name="Bruce D.C."/>
            <person name="Challacombe J.F."/>
            <person name="Chertkov O."/>
            <person name="Detter J.C."/>
            <person name="Gilna P."/>
            <person name="Han C.S."/>
            <person name="Lucas S."/>
            <person name="Misra M."/>
            <person name="Myers G.L."/>
            <person name="Richardson P."/>
            <person name="Tapia R."/>
            <person name="Thayer N."/>
            <person name="Thompson L.S."/>
            <person name="Brettin T.S."/>
            <person name="Henrissat B."/>
            <person name="Wilson D.B."/>
            <person name="McBride M.J."/>
        </authorList>
    </citation>
    <scope>NUCLEOTIDE SEQUENCE [LARGE SCALE GENOMIC DNA]</scope>
    <source>
        <strain evidence="3">ATCC 33406 / DSM 1761 / CIP 103989 / NBRC 15051 / NCIMB 9469 / D465</strain>
    </source>
</reference>
<evidence type="ECO:0000313" key="2">
    <source>
        <dbReference type="EMBL" id="ABG60304.1"/>
    </source>
</evidence>
<dbReference type="Gene3D" id="3.10.120.10">
    <property type="entry name" value="Cytochrome b5-like heme/steroid binding domain"/>
    <property type="match status" value="1"/>
</dbReference>
<sequence>MKEYTKSQLALRNGQDKPEIWCAYKGLIYDVSLSKLWRNGKHYEHWAGQDLTDEMKDAPHTQNVFDTFAVVGKLVTK</sequence>
<proteinExistence type="predicted"/>
<feature type="domain" description="Cytochrome b5 heme-binding" evidence="1">
    <location>
        <begin position="4"/>
        <end position="75"/>
    </location>
</feature>
<gene>
    <name evidence="2" type="ordered locus">CHU_3063</name>
</gene>